<feature type="chain" id="PRO_5035823818" evidence="1">
    <location>
        <begin position="24"/>
        <end position="60"/>
    </location>
</feature>
<dbReference type="EMBL" id="CAKXAJ010012241">
    <property type="protein sequence ID" value="CAH2215616.1"/>
    <property type="molecule type" value="Genomic_DNA"/>
</dbReference>
<reference evidence="2" key="1">
    <citation type="submission" date="2022-03" db="EMBL/GenBank/DDBJ databases">
        <authorList>
            <person name="Lindestad O."/>
        </authorList>
    </citation>
    <scope>NUCLEOTIDE SEQUENCE</scope>
</reference>
<protein>
    <submittedName>
        <fullName evidence="2">Jg14269 protein</fullName>
    </submittedName>
</protein>
<proteinExistence type="predicted"/>
<feature type="non-terminal residue" evidence="2">
    <location>
        <position position="1"/>
    </location>
</feature>
<organism evidence="2 3">
    <name type="scientific">Pararge aegeria aegeria</name>
    <dbReference type="NCBI Taxonomy" id="348720"/>
    <lineage>
        <taxon>Eukaryota</taxon>
        <taxon>Metazoa</taxon>
        <taxon>Ecdysozoa</taxon>
        <taxon>Arthropoda</taxon>
        <taxon>Hexapoda</taxon>
        <taxon>Insecta</taxon>
        <taxon>Pterygota</taxon>
        <taxon>Neoptera</taxon>
        <taxon>Endopterygota</taxon>
        <taxon>Lepidoptera</taxon>
        <taxon>Glossata</taxon>
        <taxon>Ditrysia</taxon>
        <taxon>Papilionoidea</taxon>
        <taxon>Nymphalidae</taxon>
        <taxon>Satyrinae</taxon>
        <taxon>Satyrini</taxon>
        <taxon>Parargina</taxon>
        <taxon>Pararge</taxon>
    </lineage>
</organism>
<comment type="caution">
    <text evidence="2">The sequence shown here is derived from an EMBL/GenBank/DDBJ whole genome shotgun (WGS) entry which is preliminary data.</text>
</comment>
<dbReference type="AlphaFoldDB" id="A0A8S4QRQ0"/>
<gene>
    <name evidence="2" type="primary">jg14269</name>
    <name evidence="2" type="ORF">PAEG_LOCUS3745</name>
</gene>
<sequence length="60" mass="6537">MSAVAVNFAQVLVVGLLSISTHCGECCCCVHWIRRDVFVLQVNERCGSELRSSIGRGPTQ</sequence>
<evidence type="ECO:0000313" key="2">
    <source>
        <dbReference type="EMBL" id="CAH2215616.1"/>
    </source>
</evidence>
<keyword evidence="1" id="KW-0732">Signal</keyword>
<dbReference type="Proteomes" id="UP000838756">
    <property type="component" value="Unassembled WGS sequence"/>
</dbReference>
<evidence type="ECO:0000256" key="1">
    <source>
        <dbReference type="SAM" id="SignalP"/>
    </source>
</evidence>
<evidence type="ECO:0000313" key="3">
    <source>
        <dbReference type="Proteomes" id="UP000838756"/>
    </source>
</evidence>
<feature type="signal peptide" evidence="1">
    <location>
        <begin position="1"/>
        <end position="23"/>
    </location>
</feature>
<keyword evidence="3" id="KW-1185">Reference proteome</keyword>
<accession>A0A8S4QRQ0</accession>
<name>A0A8S4QRQ0_9NEOP</name>